<accession>A0A444R4B2</accession>
<organism evidence="1 2">
    <name type="scientific">Escherichia coli</name>
    <dbReference type="NCBI Taxonomy" id="562"/>
    <lineage>
        <taxon>Bacteria</taxon>
        <taxon>Pseudomonadati</taxon>
        <taxon>Pseudomonadota</taxon>
        <taxon>Gammaproteobacteria</taxon>
        <taxon>Enterobacterales</taxon>
        <taxon>Enterobacteriaceae</taxon>
        <taxon>Escherichia</taxon>
    </lineage>
</organism>
<proteinExistence type="predicted"/>
<dbReference type="AlphaFoldDB" id="A0A444R4B2"/>
<comment type="caution">
    <text evidence="1">The sequence shown here is derived from an EMBL/GenBank/DDBJ whole genome shotgun (WGS) entry which is preliminary data.</text>
</comment>
<gene>
    <name evidence="1" type="ORF">EPS76_27950</name>
</gene>
<sequence>SLTSEGMFFIQRLTLAQSMYLKEIWGYLTHDEQELFEVINKKLLAHLDDVNS</sequence>
<dbReference type="Proteomes" id="UP000288730">
    <property type="component" value="Unassembled WGS sequence"/>
</dbReference>
<reference evidence="1 2" key="1">
    <citation type="submission" date="2019-01" db="EMBL/GenBank/DDBJ databases">
        <title>Genomic analysis of febrile catheter-associated UTI E. coli isolates.</title>
        <authorList>
            <person name="Potter R."/>
            <person name="Zou Z."/>
            <person name="Henderson J."/>
            <person name="Dantas G."/>
        </authorList>
    </citation>
    <scope>NUCLEOTIDE SEQUENCE [LARGE SCALE GENOMIC DNA]</scope>
    <source>
        <strain evidence="1 2">29_CAASB</strain>
    </source>
</reference>
<feature type="non-terminal residue" evidence="1">
    <location>
        <position position="1"/>
    </location>
</feature>
<name>A0A444R4B2_ECOLX</name>
<protein>
    <submittedName>
        <fullName evidence="1">Transcriptional regulator</fullName>
    </submittedName>
</protein>
<evidence type="ECO:0000313" key="2">
    <source>
        <dbReference type="Proteomes" id="UP000288730"/>
    </source>
</evidence>
<dbReference type="EMBL" id="SCJN01000528">
    <property type="protein sequence ID" value="RXC99709.1"/>
    <property type="molecule type" value="Genomic_DNA"/>
</dbReference>
<evidence type="ECO:0000313" key="1">
    <source>
        <dbReference type="EMBL" id="RXC99709.1"/>
    </source>
</evidence>